<proteinExistence type="predicted"/>
<reference evidence="1 2" key="1">
    <citation type="submission" date="2016-11" db="EMBL/GenBank/DDBJ databases">
        <authorList>
            <person name="Jaros S."/>
            <person name="Januszkiewicz K."/>
            <person name="Wedrychowicz H."/>
        </authorList>
    </citation>
    <scope>NUCLEOTIDE SEQUENCE [LARGE SCALE GENOMIC DNA]</scope>
    <source>
        <strain evidence="1 2">DSM 12906</strain>
    </source>
</reference>
<evidence type="ECO:0000313" key="2">
    <source>
        <dbReference type="Proteomes" id="UP000184512"/>
    </source>
</evidence>
<dbReference type="OrthoDB" id="4139717at2"/>
<organism evidence="1 2">
    <name type="scientific">Tessaracoccus bendigoensis DSM 12906</name>
    <dbReference type="NCBI Taxonomy" id="1123357"/>
    <lineage>
        <taxon>Bacteria</taxon>
        <taxon>Bacillati</taxon>
        <taxon>Actinomycetota</taxon>
        <taxon>Actinomycetes</taxon>
        <taxon>Propionibacteriales</taxon>
        <taxon>Propionibacteriaceae</taxon>
        <taxon>Tessaracoccus</taxon>
    </lineage>
</organism>
<dbReference type="Proteomes" id="UP000184512">
    <property type="component" value="Unassembled WGS sequence"/>
</dbReference>
<name>A0A1M6JI90_9ACTN</name>
<dbReference type="EMBL" id="FQZG01000050">
    <property type="protein sequence ID" value="SHJ46427.1"/>
    <property type="molecule type" value="Genomic_DNA"/>
</dbReference>
<sequence length="194" mass="21904">MSTHDAPATDEDRLEEVRESLVERDTMITEVWRRVEEIAGDVDALASNQTAMSLIIEHLVEDIDEEESAAVEVALRPWTRMPRTRQDWLDLVAWVDEMSAAHSLAEMPVCWPAHEQLVLELDAARAAWNVAVARHQKTVSDAMWSWYSYVWTPLRARLAAWDRCRNGHIADPVGALTGMEFLPPIADALVSSTT</sequence>
<keyword evidence="2" id="KW-1185">Reference proteome</keyword>
<dbReference type="AlphaFoldDB" id="A0A1M6JI90"/>
<dbReference type="STRING" id="1123357.SAMN02745244_02574"/>
<accession>A0A1M6JI90</accession>
<evidence type="ECO:0000313" key="1">
    <source>
        <dbReference type="EMBL" id="SHJ46427.1"/>
    </source>
</evidence>
<protein>
    <submittedName>
        <fullName evidence="1">Uncharacterized protein</fullName>
    </submittedName>
</protein>
<dbReference type="RefSeq" id="WP_073188938.1">
    <property type="nucleotide sequence ID" value="NZ_FQZG01000050.1"/>
</dbReference>
<gene>
    <name evidence="1" type="ORF">SAMN02745244_02574</name>
</gene>